<evidence type="ECO:0000256" key="1">
    <source>
        <dbReference type="SAM" id="MobiDB-lite"/>
    </source>
</evidence>
<dbReference type="AlphaFoldDB" id="A0AAP0IW39"/>
<evidence type="ECO:0000313" key="3">
    <source>
        <dbReference type="Proteomes" id="UP001420932"/>
    </source>
</evidence>
<proteinExistence type="predicted"/>
<dbReference type="EMBL" id="JBBNAF010000008">
    <property type="protein sequence ID" value="KAK9121983.1"/>
    <property type="molecule type" value="Genomic_DNA"/>
</dbReference>
<organism evidence="2 3">
    <name type="scientific">Stephania yunnanensis</name>
    <dbReference type="NCBI Taxonomy" id="152371"/>
    <lineage>
        <taxon>Eukaryota</taxon>
        <taxon>Viridiplantae</taxon>
        <taxon>Streptophyta</taxon>
        <taxon>Embryophyta</taxon>
        <taxon>Tracheophyta</taxon>
        <taxon>Spermatophyta</taxon>
        <taxon>Magnoliopsida</taxon>
        <taxon>Ranunculales</taxon>
        <taxon>Menispermaceae</taxon>
        <taxon>Menispermoideae</taxon>
        <taxon>Cissampelideae</taxon>
        <taxon>Stephania</taxon>
    </lineage>
</organism>
<evidence type="ECO:0000313" key="2">
    <source>
        <dbReference type="EMBL" id="KAK9121983.1"/>
    </source>
</evidence>
<feature type="compositionally biased region" description="Polar residues" evidence="1">
    <location>
        <begin position="38"/>
        <end position="48"/>
    </location>
</feature>
<accession>A0AAP0IW39</accession>
<feature type="region of interest" description="Disordered" evidence="1">
    <location>
        <begin position="1"/>
        <end position="51"/>
    </location>
</feature>
<comment type="caution">
    <text evidence="2">The sequence shown here is derived from an EMBL/GenBank/DDBJ whole genome shotgun (WGS) entry which is preliminary data.</text>
</comment>
<keyword evidence="3" id="KW-1185">Reference proteome</keyword>
<dbReference type="Proteomes" id="UP001420932">
    <property type="component" value="Unassembled WGS sequence"/>
</dbReference>
<name>A0AAP0IW39_9MAGN</name>
<protein>
    <submittedName>
        <fullName evidence="2">Uncharacterized protein</fullName>
    </submittedName>
</protein>
<reference evidence="2 3" key="1">
    <citation type="submission" date="2024-01" db="EMBL/GenBank/DDBJ databases">
        <title>Genome assemblies of Stephania.</title>
        <authorList>
            <person name="Yang L."/>
        </authorList>
    </citation>
    <scope>NUCLEOTIDE SEQUENCE [LARGE SCALE GENOMIC DNA]</scope>
    <source>
        <strain evidence="2">YNDBR</strain>
        <tissue evidence="2">Leaf</tissue>
    </source>
</reference>
<gene>
    <name evidence="2" type="ORF">Syun_019600</name>
</gene>
<sequence length="157" mass="17937">METSRKAGAPQKQYIARKRRLNPTSNIRSKKKRGVKTGNANPSQQQDQVPHCETMLASRYESIHRYIESEDHSKPVPDEDIEAFFQEMSPEFLEQELISDEAKAIDADNANDQLQQLLASTDRFLDSNDEAAMLVSQEDLDKKYQEFKEIVDSNDSG</sequence>